<evidence type="ECO:0000313" key="1">
    <source>
        <dbReference type="EMBL" id="SBT36161.1"/>
    </source>
</evidence>
<dbReference type="Proteomes" id="UP000078550">
    <property type="component" value="Unassembled WGS sequence"/>
</dbReference>
<dbReference type="EMBL" id="FLRE01000113">
    <property type="protein sequence ID" value="SBT36161.1"/>
    <property type="molecule type" value="Genomic_DNA"/>
</dbReference>
<name>A0A1A8YWT1_PLAOA</name>
<protein>
    <submittedName>
        <fullName evidence="1">Uncharacterized protein</fullName>
    </submittedName>
</protein>
<proteinExistence type="predicted"/>
<dbReference type="AlphaFoldDB" id="A0A1A8YWT1"/>
<gene>
    <name evidence="1" type="ORF">POVWA2_028800</name>
</gene>
<organism evidence="1 2">
    <name type="scientific">Plasmodium ovale wallikeri</name>
    <dbReference type="NCBI Taxonomy" id="864142"/>
    <lineage>
        <taxon>Eukaryota</taxon>
        <taxon>Sar</taxon>
        <taxon>Alveolata</taxon>
        <taxon>Apicomplexa</taxon>
        <taxon>Aconoidasida</taxon>
        <taxon>Haemosporida</taxon>
        <taxon>Plasmodiidae</taxon>
        <taxon>Plasmodium</taxon>
        <taxon>Plasmodium (Plasmodium)</taxon>
    </lineage>
</organism>
<reference evidence="2" key="1">
    <citation type="submission" date="2016-05" db="EMBL/GenBank/DDBJ databases">
        <authorList>
            <person name="Naeem Raeece"/>
        </authorList>
    </citation>
    <scope>NUCLEOTIDE SEQUENCE [LARGE SCALE GENOMIC DNA]</scope>
</reference>
<sequence length="86" mass="10217">MYINSCNWNYFYGQKGTHSLRLGMEENKEQIVKSWRETALLRRFVATPLRCYAVWLLHRFVATLPRYYAASLLRRFVATPFGCYTA</sequence>
<evidence type="ECO:0000313" key="2">
    <source>
        <dbReference type="Proteomes" id="UP000078550"/>
    </source>
</evidence>
<accession>A0A1A8YWT1</accession>